<feature type="compositionally biased region" description="Basic residues" evidence="6">
    <location>
        <begin position="542"/>
        <end position="551"/>
    </location>
</feature>
<feature type="transmembrane region" description="Helical" evidence="7">
    <location>
        <begin position="151"/>
        <end position="171"/>
    </location>
</feature>
<evidence type="ECO:0000313" key="9">
    <source>
        <dbReference type="WBParaSite" id="scf7180000424046.g12115"/>
    </source>
</evidence>
<feature type="transmembrane region" description="Helical" evidence="7">
    <location>
        <begin position="194"/>
        <end position="216"/>
    </location>
</feature>
<feature type="transmembrane region" description="Helical" evidence="7">
    <location>
        <begin position="287"/>
        <end position="306"/>
    </location>
</feature>
<feature type="region of interest" description="Disordered" evidence="6">
    <location>
        <begin position="434"/>
        <end position="453"/>
    </location>
</feature>
<evidence type="ECO:0000256" key="1">
    <source>
        <dbReference type="ARBA" id="ARBA00004141"/>
    </source>
</evidence>
<dbReference type="PANTHER" id="PTHR24637">
    <property type="entry name" value="COLLAGEN"/>
    <property type="match status" value="1"/>
</dbReference>
<proteinExistence type="predicted"/>
<dbReference type="Pfam" id="PF10292">
    <property type="entry name" value="7TM_GPCR_Srab"/>
    <property type="match status" value="1"/>
</dbReference>
<organism evidence="8 9">
    <name type="scientific">Meloidogyne floridensis</name>
    <dbReference type="NCBI Taxonomy" id="298350"/>
    <lineage>
        <taxon>Eukaryota</taxon>
        <taxon>Metazoa</taxon>
        <taxon>Ecdysozoa</taxon>
        <taxon>Nematoda</taxon>
        <taxon>Chromadorea</taxon>
        <taxon>Rhabditida</taxon>
        <taxon>Tylenchina</taxon>
        <taxon>Tylenchomorpha</taxon>
        <taxon>Tylenchoidea</taxon>
        <taxon>Meloidogynidae</taxon>
        <taxon>Meloidogyninae</taxon>
        <taxon>Meloidogyne</taxon>
    </lineage>
</organism>
<keyword evidence="8" id="KW-1185">Reference proteome</keyword>
<accession>A0A915P8V3</accession>
<reference evidence="9" key="1">
    <citation type="submission" date="2022-11" db="UniProtKB">
        <authorList>
            <consortium name="WormBaseParasite"/>
        </authorList>
    </citation>
    <scope>IDENTIFICATION</scope>
</reference>
<feature type="transmembrane region" description="Helical" evidence="7">
    <location>
        <begin position="63"/>
        <end position="90"/>
    </location>
</feature>
<dbReference type="GO" id="GO:0016020">
    <property type="term" value="C:membrane"/>
    <property type="evidence" value="ECO:0007669"/>
    <property type="project" value="UniProtKB-SubCell"/>
</dbReference>
<dbReference type="WBParaSite" id="scf7180000424046.g12115">
    <property type="protein sequence ID" value="scf7180000424046.g12115"/>
    <property type="gene ID" value="scf7180000424046.g12115"/>
</dbReference>
<name>A0A915P8V3_9BILA</name>
<feature type="transmembrane region" description="Helical" evidence="7">
    <location>
        <begin position="23"/>
        <end position="43"/>
    </location>
</feature>
<evidence type="ECO:0000256" key="6">
    <source>
        <dbReference type="SAM" id="MobiDB-lite"/>
    </source>
</evidence>
<keyword evidence="4 7" id="KW-1133">Transmembrane helix</keyword>
<feature type="compositionally biased region" description="Basic residues" evidence="6">
    <location>
        <begin position="625"/>
        <end position="643"/>
    </location>
</feature>
<keyword evidence="3" id="KW-0677">Repeat</keyword>
<keyword evidence="2 7" id="KW-0812">Transmembrane</keyword>
<evidence type="ECO:0000256" key="3">
    <source>
        <dbReference type="ARBA" id="ARBA00022737"/>
    </source>
</evidence>
<evidence type="ECO:0000256" key="4">
    <source>
        <dbReference type="ARBA" id="ARBA00022989"/>
    </source>
</evidence>
<dbReference type="InterPro" id="IPR019408">
    <property type="entry name" value="7TM_GPCR_serpentine_rcpt_Srab"/>
</dbReference>
<feature type="transmembrane region" description="Helical" evidence="7">
    <location>
        <begin position="247"/>
        <end position="267"/>
    </location>
</feature>
<feature type="compositionally biased region" description="Pro residues" evidence="6">
    <location>
        <begin position="503"/>
        <end position="512"/>
    </location>
</feature>
<feature type="compositionally biased region" description="Basic and acidic residues" evidence="6">
    <location>
        <begin position="552"/>
        <end position="561"/>
    </location>
</feature>
<comment type="subcellular location">
    <subcellularLocation>
        <location evidence="1">Membrane</location>
        <topology evidence="1">Multi-pass membrane protein</topology>
    </subcellularLocation>
</comment>
<feature type="region of interest" description="Disordered" evidence="6">
    <location>
        <begin position="468"/>
        <end position="649"/>
    </location>
</feature>
<protein>
    <submittedName>
        <fullName evidence="9">Serpentine receptor class gamma</fullName>
    </submittedName>
</protein>
<dbReference type="PANTHER" id="PTHR24637:SF421">
    <property type="entry name" value="CUTICLE COLLAGEN DPY-2"/>
    <property type="match status" value="1"/>
</dbReference>
<dbReference type="Pfam" id="PF01391">
    <property type="entry name" value="Collagen"/>
    <property type="match status" value="2"/>
</dbReference>
<evidence type="ECO:0000256" key="5">
    <source>
        <dbReference type="ARBA" id="ARBA00023136"/>
    </source>
</evidence>
<feature type="transmembrane region" description="Helical" evidence="7">
    <location>
        <begin position="110"/>
        <end position="130"/>
    </location>
</feature>
<keyword evidence="5 7" id="KW-0472">Membrane</keyword>
<dbReference type="AlphaFoldDB" id="A0A915P8V3"/>
<feature type="compositionally biased region" description="Low complexity" evidence="6">
    <location>
        <begin position="513"/>
        <end position="536"/>
    </location>
</feature>
<dbReference type="Proteomes" id="UP000887560">
    <property type="component" value="Unplaced"/>
</dbReference>
<dbReference type="InterPro" id="IPR008160">
    <property type="entry name" value="Collagen"/>
</dbReference>
<evidence type="ECO:0000313" key="8">
    <source>
        <dbReference type="Proteomes" id="UP000887560"/>
    </source>
</evidence>
<evidence type="ECO:0000256" key="2">
    <source>
        <dbReference type="ARBA" id="ARBA00022692"/>
    </source>
</evidence>
<evidence type="ECO:0000256" key="7">
    <source>
        <dbReference type="SAM" id="Phobius"/>
    </source>
</evidence>
<feature type="compositionally biased region" description="Basic and acidic residues" evidence="6">
    <location>
        <begin position="604"/>
        <end position="613"/>
    </location>
</feature>
<feature type="compositionally biased region" description="Low complexity" evidence="6">
    <location>
        <begin position="476"/>
        <end position="501"/>
    </location>
</feature>
<sequence>MAFVPENNCTAALLYVQFTPLYIVHWLQSLLSLATMISCGLNLAYSLNKGVKETMSFHKNVKIILVGALFLYMIHSLVMFVMHFGYIVLFHVSHLTTDYCIYPITAWKCLLLRIPSYITVAGFTFTHLAMCIERTIATARIHTYEQFTFKLGIFLLAPIFIIPTIWNLWIFHQEDLFNEKAYCMSSSSTSSPRLIIMSYVLMGFDIIAVILEMILYRINKQQKINKISDYSVCKSLQLKENDISIRLLLPLSASHTLLFTCYLVLYTSLKFAFDSADGLSYAAAVEGAHLSETLYTLINVSLFLYLRRKLSRTTKLVIVESTLKPTVRVQLHTEQYLKYWTNIHNLMLSIDSFRIRERRFPNSGFGFHPINTPKNELCTCNIENTCPPGRQGKRGPPGTDGVDGVFKLGVGPRVGVEKLEVGVMVRIEGLAKKVRGRGKPGPHGQPGLPGNFLPIQYDFNRKCRICPRGERGEQGSPGLPGLPGLEGLNGNPGRNGQIGPSGPVGPPGPPGSQGPQGKTGSKGTPGDAAIIGVKGDPGPKGKQGRGGRRGTRGKDGVRGKSGEAGSRGAPGEPGKRGRRGFPGKEGPPGDKGAPGPDGLYCPCPKKDTHKEVGRSPGYGPDNPVGRRRPVQIKRGTRTRKKNEHSRDIP</sequence>